<keyword evidence="2" id="KW-1185">Reference proteome</keyword>
<dbReference type="Proteomes" id="UP000198977">
    <property type="component" value="Unassembled WGS sequence"/>
</dbReference>
<proteinExistence type="predicted"/>
<gene>
    <name evidence="1" type="ORF">SAMN04488523_13012</name>
</gene>
<sequence>MTDKPQTPDSTIARLCSYRHLYSFCVEASLEVTSKTSLDKIIEASALLKLKQRNHFKFDTGLEIFAMAPDGVTIRKVSTGRDNGVANVPNPFGAPALKGTARLWGR</sequence>
<organism evidence="1 2">
    <name type="scientific">Sulfitobacter brevis</name>
    <dbReference type="NCBI Taxonomy" id="74348"/>
    <lineage>
        <taxon>Bacteria</taxon>
        <taxon>Pseudomonadati</taxon>
        <taxon>Pseudomonadota</taxon>
        <taxon>Alphaproteobacteria</taxon>
        <taxon>Rhodobacterales</taxon>
        <taxon>Roseobacteraceae</taxon>
        <taxon>Sulfitobacter</taxon>
    </lineage>
</organism>
<evidence type="ECO:0000313" key="1">
    <source>
        <dbReference type="EMBL" id="SFF20979.1"/>
    </source>
</evidence>
<accession>A0A1I2GV85</accession>
<dbReference type="EMBL" id="FOMW01000030">
    <property type="protein sequence ID" value="SFF20979.1"/>
    <property type="molecule type" value="Genomic_DNA"/>
</dbReference>
<reference evidence="1 2" key="1">
    <citation type="submission" date="2016-10" db="EMBL/GenBank/DDBJ databases">
        <authorList>
            <person name="de Groot N.N."/>
        </authorList>
    </citation>
    <scope>NUCLEOTIDE SEQUENCE [LARGE SCALE GENOMIC DNA]</scope>
    <source>
        <strain evidence="1 2">DSM 11443</strain>
    </source>
</reference>
<evidence type="ECO:0000313" key="2">
    <source>
        <dbReference type="Proteomes" id="UP000198977"/>
    </source>
</evidence>
<protein>
    <submittedName>
        <fullName evidence="1">Uncharacterized protein</fullName>
    </submittedName>
</protein>
<dbReference type="AlphaFoldDB" id="A0A1I2GV85"/>
<name>A0A1I2GV85_9RHOB</name>